<sequence>KASGWVANQGSLPAATEPTAKPTIGTTSTAATRAAASNDGIPSGHATSYLCRSFSDRDGRTSSCCCCFSSAPSTPARWRSSHRICSSRSSSSTLNQRCSSAGLLRHGGCSMPCVLKFAAMAGPSDLTRRASRVYVPMNTSGTMASKVR</sequence>
<dbReference type="Proteomes" id="UP000722791">
    <property type="component" value="Unassembled WGS sequence"/>
</dbReference>
<feature type="compositionally biased region" description="Polar residues" evidence="1">
    <location>
        <begin position="1"/>
        <end position="11"/>
    </location>
</feature>
<proteinExistence type="predicted"/>
<gene>
    <name evidence="2" type="ORF">Vretimale_4450</name>
</gene>
<evidence type="ECO:0000313" key="3">
    <source>
        <dbReference type="Proteomes" id="UP000722791"/>
    </source>
</evidence>
<comment type="caution">
    <text evidence="2">The sequence shown here is derived from an EMBL/GenBank/DDBJ whole genome shotgun (WGS) entry which is preliminary data.</text>
</comment>
<evidence type="ECO:0000256" key="1">
    <source>
        <dbReference type="SAM" id="MobiDB-lite"/>
    </source>
</evidence>
<reference evidence="2" key="1">
    <citation type="journal article" date="2021" name="Proc. Natl. Acad. Sci. U.S.A.">
        <title>Three genomes in the algal genus Volvox reveal the fate of a haploid sex-determining region after a transition to homothallism.</title>
        <authorList>
            <person name="Yamamoto K."/>
            <person name="Hamaji T."/>
            <person name="Kawai-Toyooka H."/>
            <person name="Matsuzaki R."/>
            <person name="Takahashi F."/>
            <person name="Nishimura Y."/>
            <person name="Kawachi M."/>
            <person name="Noguchi H."/>
            <person name="Minakuchi Y."/>
            <person name="Umen J.G."/>
            <person name="Toyoda A."/>
            <person name="Nozaki H."/>
        </authorList>
    </citation>
    <scope>NUCLEOTIDE SEQUENCE</scope>
    <source>
        <strain evidence="2">NIES-3785</strain>
    </source>
</reference>
<feature type="compositionally biased region" description="Low complexity" evidence="1">
    <location>
        <begin position="23"/>
        <end position="36"/>
    </location>
</feature>
<dbReference type="AlphaFoldDB" id="A0A8J4G496"/>
<protein>
    <submittedName>
        <fullName evidence="2">Uncharacterized protein</fullName>
    </submittedName>
</protein>
<name>A0A8J4G496_9CHLO</name>
<feature type="region of interest" description="Disordered" evidence="1">
    <location>
        <begin position="1"/>
        <end position="37"/>
    </location>
</feature>
<organism evidence="2 3">
    <name type="scientific">Volvox reticuliferus</name>
    <dbReference type="NCBI Taxonomy" id="1737510"/>
    <lineage>
        <taxon>Eukaryota</taxon>
        <taxon>Viridiplantae</taxon>
        <taxon>Chlorophyta</taxon>
        <taxon>core chlorophytes</taxon>
        <taxon>Chlorophyceae</taxon>
        <taxon>CS clade</taxon>
        <taxon>Chlamydomonadales</taxon>
        <taxon>Volvocaceae</taxon>
        <taxon>Volvox</taxon>
    </lineage>
</organism>
<feature type="non-terminal residue" evidence="2">
    <location>
        <position position="1"/>
    </location>
</feature>
<accession>A0A8J4G496</accession>
<dbReference type="EMBL" id="BNCQ01000006">
    <property type="protein sequence ID" value="GIL99220.1"/>
    <property type="molecule type" value="Genomic_DNA"/>
</dbReference>
<evidence type="ECO:0000313" key="2">
    <source>
        <dbReference type="EMBL" id="GIL99220.1"/>
    </source>
</evidence>